<dbReference type="Proteomes" id="UP000688947">
    <property type="component" value="Unassembled WGS sequence"/>
</dbReference>
<accession>A0A8T1UKC7</accession>
<reference evidence="5" key="1">
    <citation type="submission" date="2021-01" db="EMBL/GenBank/DDBJ databases">
        <title>Phytophthora aleatoria, a newly-described species from Pinus radiata is distinct from Phytophthora cactorum isolates based on comparative genomics.</title>
        <authorList>
            <person name="Mcdougal R."/>
            <person name="Panda P."/>
            <person name="Williams N."/>
            <person name="Studholme D.J."/>
        </authorList>
    </citation>
    <scope>NUCLEOTIDE SEQUENCE</scope>
    <source>
        <strain evidence="5">NZFS 3830</strain>
    </source>
</reference>
<feature type="region of interest" description="Disordered" evidence="4">
    <location>
        <begin position="126"/>
        <end position="169"/>
    </location>
</feature>
<evidence type="ECO:0000256" key="2">
    <source>
        <dbReference type="ARBA" id="ARBA00022737"/>
    </source>
</evidence>
<evidence type="ECO:0000256" key="3">
    <source>
        <dbReference type="ARBA" id="ARBA00023136"/>
    </source>
</evidence>
<sequence length="518" mass="55908">MDLSALWNREKTRLAAELHLIGVGPSNGGTRASFIAAKSDCDIVPTASRNRTKTSIVTPSPTVKPPKKKSSTSSAANSMRDQVFQLMVDTSIAPLSTETTSQCFGSNEFAMEYADRAVRRFVPQPAQPQLSLTSPAPTSSNVGFSSSFRGPTVRNQSTRASTLSLHAPSPSPVLVSQSSVSTFPKSAQILIRKNGRKRAGTEYSSQALKPYGGDIFGTRGDYIDGMLYMSRMKRSYQAMLSSGKKFNFASPPWGELAKVEGRSVLKDGVSDAFAVAGGENARLMVQENVVEALIRLCKDGDKTTRLHCVTAFMNLSHLCELRRVIVQQGAVKTVAEIVNDMEDKTIRTACAITLCNLCSLQGEEGLLVEDGAVSALSTLINEHEKVSHICRCALFNLTCVSQSYHKIESVLKAFIALTSTRNSSGNAGRTEEEYDDITAKALCNLSNLKRIRLRLMEEGIISAITNEMVAKGSMGTLVALAGASSAITTKCLIGITLWNLSKDPGNAETKLLSLEKEQ</sequence>
<name>A0A8T1UKC7_9STRA</name>
<dbReference type="PANTHER" id="PTHR47249:SF1">
    <property type="entry name" value="VACUOLAR PROTEIN 8"/>
    <property type="match status" value="1"/>
</dbReference>
<dbReference type="SMART" id="SM00185">
    <property type="entry name" value="ARM"/>
    <property type="match status" value="3"/>
</dbReference>
<organism evidence="5 6">
    <name type="scientific">Phytophthora cactorum</name>
    <dbReference type="NCBI Taxonomy" id="29920"/>
    <lineage>
        <taxon>Eukaryota</taxon>
        <taxon>Sar</taxon>
        <taxon>Stramenopiles</taxon>
        <taxon>Oomycota</taxon>
        <taxon>Peronosporomycetes</taxon>
        <taxon>Peronosporales</taxon>
        <taxon>Peronosporaceae</taxon>
        <taxon>Phytophthora</taxon>
    </lineage>
</organism>
<evidence type="ECO:0000313" key="5">
    <source>
        <dbReference type="EMBL" id="KAG6965047.1"/>
    </source>
</evidence>
<dbReference type="InterPro" id="IPR000225">
    <property type="entry name" value="Armadillo"/>
</dbReference>
<gene>
    <name evidence="5" type="ORF">JG687_00005636</name>
</gene>
<dbReference type="GO" id="GO:0071562">
    <property type="term" value="P:nucleus-vacuole junction assembly"/>
    <property type="evidence" value="ECO:0007669"/>
    <property type="project" value="InterPro"/>
</dbReference>
<dbReference type="VEuPathDB" id="FungiDB:PC110_g6950"/>
<evidence type="ECO:0000256" key="1">
    <source>
        <dbReference type="ARBA" id="ARBA00004308"/>
    </source>
</evidence>
<keyword evidence="3" id="KW-0472">Membrane</keyword>
<feature type="compositionally biased region" description="Polar residues" evidence="4">
    <location>
        <begin position="127"/>
        <end position="164"/>
    </location>
</feature>
<evidence type="ECO:0008006" key="7">
    <source>
        <dbReference type="Google" id="ProtNLM"/>
    </source>
</evidence>
<feature type="region of interest" description="Disordered" evidence="4">
    <location>
        <begin position="51"/>
        <end position="77"/>
    </location>
</feature>
<dbReference type="GO" id="GO:0012505">
    <property type="term" value="C:endomembrane system"/>
    <property type="evidence" value="ECO:0007669"/>
    <property type="project" value="UniProtKB-SubCell"/>
</dbReference>
<dbReference type="GO" id="GO:0043495">
    <property type="term" value="F:protein-membrane adaptor activity"/>
    <property type="evidence" value="ECO:0007669"/>
    <property type="project" value="InterPro"/>
</dbReference>
<evidence type="ECO:0000256" key="4">
    <source>
        <dbReference type="SAM" id="MobiDB-lite"/>
    </source>
</evidence>
<protein>
    <recommendedName>
        <fullName evidence="7">Armadillo-type fold</fullName>
    </recommendedName>
</protein>
<dbReference type="InterPro" id="IPR045156">
    <property type="entry name" value="Vac8"/>
</dbReference>
<dbReference type="OrthoDB" id="7537227at2759"/>
<keyword evidence="2" id="KW-0677">Repeat</keyword>
<proteinExistence type="predicted"/>
<comment type="caution">
    <text evidence="5">The sequence shown here is derived from an EMBL/GenBank/DDBJ whole genome shotgun (WGS) entry which is preliminary data.</text>
</comment>
<evidence type="ECO:0000313" key="6">
    <source>
        <dbReference type="Proteomes" id="UP000688947"/>
    </source>
</evidence>
<dbReference type="EMBL" id="JAENGZ010000215">
    <property type="protein sequence ID" value="KAG6965047.1"/>
    <property type="molecule type" value="Genomic_DNA"/>
</dbReference>
<dbReference type="AlphaFoldDB" id="A0A8T1UKC7"/>
<comment type="subcellular location">
    <subcellularLocation>
        <location evidence="1">Endomembrane system</location>
    </subcellularLocation>
</comment>
<dbReference type="PANTHER" id="PTHR47249">
    <property type="entry name" value="VACUOLAR PROTEIN 8"/>
    <property type="match status" value="1"/>
</dbReference>